<dbReference type="CDD" id="cd10442">
    <property type="entry name" value="GIY-YIG_PLEs"/>
    <property type="match status" value="1"/>
</dbReference>
<sequence length="816" mass="95604">MSSMISVEEEIYRQHRGWKYIKDVIKQRHGTPDLKSLQRFEKLKIKQSQISNNIIFLKQCKRNYVIPKGLRLKNPIQDYIPTQVIVEKASQQLVKSILGKNYKDLQNLDKLTNNLSEQLNSKFQELWMEIQDILVPRLTQISTEVKTREKLLDEKMSKNVLIEKQPTFINLSKRKLNQNEEELLNLGLNYAVPPSKPNHTLIETAINIEKRLQDIDNGMMHEIKKNSIRTGASQIIRSNKSKTQIPPSYFKKLIPSIKSLKNDNSIVILPADKGNCTVIMDRFDYEQKCLTMLTTSTYTTRTVDPSPYYEKKIGQMCLKMKKEKKLSEHEYRTIVPRQSLTPVFYGLPKIHKKDVPLRPIVDFKNSPSFHLASHLNIILKSISKKTYAVKNSYEFVDRLNKVKVKPGYILGSFDVTSLYTNVPQQHTINYIKQRLKEEKRWKQITNLEEIDILEMLNLCLECNYFLFRGNLYYQNDGVPMGSPVSPIFADLFMESLEENIVPVNPFISYWNRYVDDIFAIIKGRKCNDILTKLNSFHNNINFTLEIENEGKLAFLDVHLSKNPDNTLSRKVHRKNTHTNRYLHFTSYHHMSHKISVVDALLYRAFKICDNQSIDDERLHINRILKDNGYPISLIQRRQAKMKEKMLHPPLNQSHLNDPTPRFILPFLGPITSRLTEFLRRKTNFEFGYIPGIKIRTFLSSHKDKKTKRSCGIYQISCQNCPERYIGETKRTLEIRISEHRRDLRNMTETSAIVQHINNNPTHQINFADANIIHFEPRYFARKFKEGLYINAEQRSMNQNDGIHINPIWTPTLLPLL</sequence>
<evidence type="ECO:0000313" key="3">
    <source>
        <dbReference type="Proteomes" id="UP000198287"/>
    </source>
</evidence>
<dbReference type="GO" id="GO:0071897">
    <property type="term" value="P:DNA biosynthetic process"/>
    <property type="evidence" value="ECO:0007669"/>
    <property type="project" value="UniProtKB-ARBA"/>
</dbReference>
<gene>
    <name evidence="2" type="ORF">Fcan01_28080</name>
</gene>
<dbReference type="PANTHER" id="PTHR21301:SF10">
    <property type="entry name" value="REVERSE TRANSCRIPTASE DOMAIN-CONTAINING PROTEIN"/>
    <property type="match status" value="1"/>
</dbReference>
<dbReference type="InterPro" id="IPR000477">
    <property type="entry name" value="RT_dom"/>
</dbReference>
<dbReference type="Pfam" id="PF00078">
    <property type="entry name" value="RVT_1"/>
    <property type="match status" value="1"/>
</dbReference>
<evidence type="ECO:0000259" key="1">
    <source>
        <dbReference type="PROSITE" id="PS50878"/>
    </source>
</evidence>
<keyword evidence="3" id="KW-1185">Reference proteome</keyword>
<organism evidence="2 3">
    <name type="scientific">Folsomia candida</name>
    <name type="common">Springtail</name>
    <dbReference type="NCBI Taxonomy" id="158441"/>
    <lineage>
        <taxon>Eukaryota</taxon>
        <taxon>Metazoa</taxon>
        <taxon>Ecdysozoa</taxon>
        <taxon>Arthropoda</taxon>
        <taxon>Hexapoda</taxon>
        <taxon>Collembola</taxon>
        <taxon>Entomobryomorpha</taxon>
        <taxon>Isotomoidea</taxon>
        <taxon>Isotomidae</taxon>
        <taxon>Proisotominae</taxon>
        <taxon>Folsomia</taxon>
    </lineage>
</organism>
<dbReference type="Gene3D" id="3.40.1440.10">
    <property type="entry name" value="GIY-YIG endonuclease"/>
    <property type="match status" value="1"/>
</dbReference>
<evidence type="ECO:0000313" key="2">
    <source>
        <dbReference type="EMBL" id="OXA37156.1"/>
    </source>
</evidence>
<dbReference type="Proteomes" id="UP000198287">
    <property type="component" value="Unassembled WGS sequence"/>
</dbReference>
<dbReference type="InterPro" id="IPR043502">
    <property type="entry name" value="DNA/RNA_pol_sf"/>
</dbReference>
<dbReference type="AlphaFoldDB" id="A0A226CYN6"/>
<dbReference type="SUPFAM" id="SSF56672">
    <property type="entry name" value="DNA/RNA polymerases"/>
    <property type="match status" value="1"/>
</dbReference>
<accession>A0A226CYN6</accession>
<comment type="caution">
    <text evidence="2">The sequence shown here is derived from an EMBL/GenBank/DDBJ whole genome shotgun (WGS) entry which is preliminary data.</text>
</comment>
<dbReference type="OMA" id="EIHHIST"/>
<feature type="domain" description="Reverse transcriptase" evidence="1">
    <location>
        <begin position="328"/>
        <end position="586"/>
    </location>
</feature>
<proteinExistence type="predicted"/>
<dbReference type="InterPro" id="IPR035901">
    <property type="entry name" value="GIY-YIG_endonuc_sf"/>
</dbReference>
<dbReference type="CDD" id="cd00304">
    <property type="entry name" value="RT_like"/>
    <property type="match status" value="1"/>
</dbReference>
<dbReference type="EMBL" id="LNIX01000064">
    <property type="protein sequence ID" value="OXA37156.1"/>
    <property type="molecule type" value="Genomic_DNA"/>
</dbReference>
<protein>
    <submittedName>
        <fullName evidence="2">Putative nicotine oxidoreductase</fullName>
    </submittedName>
</protein>
<dbReference type="OrthoDB" id="8963429at2759"/>
<dbReference type="Pfam" id="PF26215">
    <property type="entry name" value="HTH_animal"/>
    <property type="match status" value="1"/>
</dbReference>
<name>A0A226CYN6_FOLCA</name>
<dbReference type="PANTHER" id="PTHR21301">
    <property type="entry name" value="REVERSE TRANSCRIPTASE"/>
    <property type="match status" value="1"/>
</dbReference>
<dbReference type="PROSITE" id="PS50878">
    <property type="entry name" value="RT_POL"/>
    <property type="match status" value="1"/>
</dbReference>
<reference evidence="2 3" key="1">
    <citation type="submission" date="2015-12" db="EMBL/GenBank/DDBJ databases">
        <title>The genome of Folsomia candida.</title>
        <authorList>
            <person name="Faddeeva A."/>
            <person name="Derks M.F."/>
            <person name="Anvar Y."/>
            <person name="Smit S."/>
            <person name="Van Straalen N."/>
            <person name="Roelofs D."/>
        </authorList>
    </citation>
    <scope>NUCLEOTIDE SEQUENCE [LARGE SCALE GENOMIC DNA]</scope>
    <source>
        <strain evidence="2 3">VU population</strain>
        <tissue evidence="2">Whole body</tissue>
    </source>
</reference>
<dbReference type="InterPro" id="IPR058912">
    <property type="entry name" value="HTH_animal"/>
</dbReference>